<feature type="binding site" evidence="7 8">
    <location>
        <position position="283"/>
    </location>
    <ligand>
        <name>Zn(2+)</name>
        <dbReference type="ChEBI" id="CHEBI:29105"/>
    </ligand>
</feature>
<keyword evidence="4 6" id="KW-0479">Metal-binding</keyword>
<dbReference type="Pfam" id="PF02574">
    <property type="entry name" value="S-methyl_trans"/>
    <property type="match status" value="1"/>
</dbReference>
<evidence type="ECO:0000256" key="2">
    <source>
        <dbReference type="ARBA" id="ARBA00022603"/>
    </source>
</evidence>
<dbReference type="Proteomes" id="UP000265180">
    <property type="component" value="Chromosome 12"/>
</dbReference>
<protein>
    <submittedName>
        <fullName evidence="10">Betaine-homocysteine methyltransferase</fullName>
    </submittedName>
</protein>
<feature type="domain" description="Hcy-binding" evidence="9">
    <location>
        <begin position="8"/>
        <end position="297"/>
    </location>
</feature>
<name>A0A3P9M926_ORYLA</name>
<keyword evidence="5 6" id="KW-0862">Zinc</keyword>
<dbReference type="GO" id="GO:0008270">
    <property type="term" value="F:zinc ion binding"/>
    <property type="evidence" value="ECO:0007669"/>
    <property type="project" value="UniProtKB-UniRule"/>
</dbReference>
<evidence type="ECO:0000256" key="6">
    <source>
        <dbReference type="PIRNR" id="PIRNR037505"/>
    </source>
</evidence>
<dbReference type="GO" id="GO:0008168">
    <property type="term" value="F:methyltransferase activity"/>
    <property type="evidence" value="ECO:0007669"/>
    <property type="project" value="UniProtKB-UniRule"/>
</dbReference>
<dbReference type="PROSITE" id="PS50970">
    <property type="entry name" value="HCY"/>
    <property type="match status" value="1"/>
</dbReference>
<dbReference type="InterPro" id="IPR051524">
    <property type="entry name" value="BHMT"/>
</dbReference>
<comment type="cofactor">
    <cofactor evidence="6 7">
        <name>Zn(2+)</name>
        <dbReference type="ChEBI" id="CHEBI:29105"/>
    </cofactor>
    <text evidence="6 7">Binds 1 zinc ion per subunit.</text>
</comment>
<evidence type="ECO:0000256" key="4">
    <source>
        <dbReference type="ARBA" id="ARBA00022723"/>
    </source>
</evidence>
<dbReference type="PANTHER" id="PTHR46120:SF1">
    <property type="entry name" value="HCY-BINDING DOMAIN-CONTAINING PROTEIN"/>
    <property type="match status" value="1"/>
</dbReference>
<evidence type="ECO:0000256" key="3">
    <source>
        <dbReference type="ARBA" id="ARBA00022679"/>
    </source>
</evidence>
<comment type="pathway">
    <text evidence="1 6">Amino-acid biosynthesis; L-methionine biosynthesis via de novo pathway; L-methionine from L-homocysteine (BhmT route): step 1/1.</text>
</comment>
<dbReference type="UniPathway" id="UPA00051">
    <property type="reaction ID" value="UER00083"/>
</dbReference>
<comment type="function">
    <text evidence="6">Involved in the regulation of homocysteine metabolism.</text>
</comment>
<dbReference type="Ensembl" id="ENSORLT00020019485.1">
    <property type="protein sequence ID" value="ENSORLP00020029363.1"/>
    <property type="gene ID" value="ENSORLG00020013277.1"/>
</dbReference>
<dbReference type="PANTHER" id="PTHR46120">
    <property type="entry name" value="BETAINE--HOMOCYSTEINE S-METHYLTRANSFERASE 1"/>
    <property type="match status" value="1"/>
</dbReference>
<reference evidence="10" key="4">
    <citation type="submission" date="2025-09" db="UniProtKB">
        <authorList>
            <consortium name="Ensembl"/>
        </authorList>
    </citation>
    <scope>IDENTIFICATION</scope>
    <source>
        <strain evidence="10">HNI</strain>
    </source>
</reference>
<accession>A0A3P9M926</accession>
<evidence type="ECO:0000256" key="7">
    <source>
        <dbReference type="PIRSR" id="PIRSR037505-2"/>
    </source>
</evidence>
<evidence type="ECO:0000259" key="9">
    <source>
        <dbReference type="PROSITE" id="PS50970"/>
    </source>
</evidence>
<evidence type="ECO:0000256" key="5">
    <source>
        <dbReference type="ARBA" id="ARBA00022833"/>
    </source>
</evidence>
<dbReference type="GO" id="GO:0009086">
    <property type="term" value="P:methionine biosynthetic process"/>
    <property type="evidence" value="ECO:0007669"/>
    <property type="project" value="InterPro"/>
</dbReference>
<evidence type="ECO:0000256" key="1">
    <source>
        <dbReference type="ARBA" id="ARBA00005137"/>
    </source>
</evidence>
<keyword evidence="2 6" id="KW-0489">Methyltransferase</keyword>
<dbReference type="SUPFAM" id="SSF82282">
    <property type="entry name" value="Homocysteine S-methyltransferase"/>
    <property type="match status" value="1"/>
</dbReference>
<dbReference type="FunFam" id="3.20.20.330:FF:000003">
    <property type="entry name" value="Betaine--homocysteine S-methyltransferase 1"/>
    <property type="match status" value="1"/>
</dbReference>
<dbReference type="GO" id="GO:0032259">
    <property type="term" value="P:methylation"/>
    <property type="evidence" value="ECO:0007669"/>
    <property type="project" value="UniProtKB-KW"/>
</dbReference>
<evidence type="ECO:0000313" key="10">
    <source>
        <dbReference type="Ensembl" id="ENSORLP00020029363.1"/>
    </source>
</evidence>
<keyword evidence="3 6" id="KW-0808">Transferase</keyword>
<proteinExistence type="predicted"/>
<evidence type="ECO:0000313" key="11">
    <source>
        <dbReference type="Proteomes" id="UP000265180"/>
    </source>
</evidence>
<feature type="binding site" evidence="7 8">
    <location>
        <position position="212"/>
    </location>
    <ligand>
        <name>Zn(2+)</name>
        <dbReference type="ChEBI" id="CHEBI:29105"/>
    </ligand>
</feature>
<dbReference type="AlphaFoldDB" id="A0A3P9M926"/>
<reference evidence="10" key="3">
    <citation type="submission" date="2025-08" db="UniProtKB">
        <authorList>
            <consortium name="Ensembl"/>
        </authorList>
    </citation>
    <scope>IDENTIFICATION</scope>
    <source>
        <strain evidence="10">HNI</strain>
    </source>
</reference>
<dbReference type="PIRSF" id="PIRSF037505">
    <property type="entry name" value="Betaine_HMT"/>
    <property type="match status" value="1"/>
</dbReference>
<dbReference type="InterPro" id="IPR003726">
    <property type="entry name" value="HCY_dom"/>
</dbReference>
<organism evidence="10 11">
    <name type="scientific">Oryzias latipes</name>
    <name type="common">Japanese rice fish</name>
    <name type="synonym">Japanese killifish</name>
    <dbReference type="NCBI Taxonomy" id="8090"/>
    <lineage>
        <taxon>Eukaryota</taxon>
        <taxon>Metazoa</taxon>
        <taxon>Chordata</taxon>
        <taxon>Craniata</taxon>
        <taxon>Vertebrata</taxon>
        <taxon>Euteleostomi</taxon>
        <taxon>Actinopterygii</taxon>
        <taxon>Neopterygii</taxon>
        <taxon>Teleostei</taxon>
        <taxon>Neoteleostei</taxon>
        <taxon>Acanthomorphata</taxon>
        <taxon>Ovalentaria</taxon>
        <taxon>Atherinomorphae</taxon>
        <taxon>Beloniformes</taxon>
        <taxon>Adrianichthyidae</taxon>
        <taxon>Oryziinae</taxon>
        <taxon>Oryzias</taxon>
    </lineage>
</organism>
<dbReference type="Gene3D" id="3.20.20.330">
    <property type="entry name" value="Homocysteine-binding-like domain"/>
    <property type="match status" value="1"/>
</dbReference>
<dbReference type="InterPro" id="IPR036589">
    <property type="entry name" value="HCY_dom_sf"/>
</dbReference>
<evidence type="ECO:0000256" key="8">
    <source>
        <dbReference type="PROSITE-ProRule" id="PRU00333"/>
    </source>
</evidence>
<reference evidence="10 11" key="2">
    <citation type="submission" date="2017-04" db="EMBL/GenBank/DDBJ databases">
        <title>CpG methylation of centromeres and impact of large insertions on vertebrate speciation.</title>
        <authorList>
            <person name="Ichikawa K."/>
            <person name="Yoshimura J."/>
            <person name="Morishita S."/>
        </authorList>
    </citation>
    <scope>NUCLEOTIDE SEQUENCE</scope>
    <source>
        <strain evidence="10 11">HNI</strain>
    </source>
</reference>
<dbReference type="InterPro" id="IPR017226">
    <property type="entry name" value="BHMT-like"/>
</dbReference>
<comment type="subunit">
    <text evidence="6">Homotetramer.</text>
</comment>
<reference key="1">
    <citation type="journal article" date="2007" name="Nature">
        <title>The medaka draft genome and insights into vertebrate genome evolution.</title>
        <authorList>
            <person name="Kasahara M."/>
            <person name="Naruse K."/>
            <person name="Sasaki S."/>
            <person name="Nakatani Y."/>
            <person name="Qu W."/>
            <person name="Ahsan B."/>
            <person name="Yamada T."/>
            <person name="Nagayasu Y."/>
            <person name="Doi K."/>
            <person name="Kasai Y."/>
            <person name="Jindo T."/>
            <person name="Kobayashi D."/>
            <person name="Shimada A."/>
            <person name="Toyoda A."/>
            <person name="Kuroki Y."/>
            <person name="Fujiyama A."/>
            <person name="Sasaki T."/>
            <person name="Shimizu A."/>
            <person name="Asakawa S."/>
            <person name="Shimizu N."/>
            <person name="Hashimoto S."/>
            <person name="Yang J."/>
            <person name="Lee Y."/>
            <person name="Matsushima K."/>
            <person name="Sugano S."/>
            <person name="Sakaizumi M."/>
            <person name="Narita T."/>
            <person name="Ohishi K."/>
            <person name="Haga S."/>
            <person name="Ohta F."/>
            <person name="Nomoto H."/>
            <person name="Nogata K."/>
            <person name="Morishita T."/>
            <person name="Endo T."/>
            <person name="Shin-I T."/>
            <person name="Takeda H."/>
            <person name="Morishita S."/>
            <person name="Kohara Y."/>
        </authorList>
    </citation>
    <scope>NUCLEOTIDE SEQUENCE [LARGE SCALE GENOMIC DNA]</scope>
    <source>
        <strain>Hd-rR</strain>
    </source>
</reference>
<feature type="binding site" evidence="7 8">
    <location>
        <position position="282"/>
    </location>
    <ligand>
        <name>Zn(2+)</name>
        <dbReference type="ChEBI" id="CHEBI:29105"/>
    </ligand>
</feature>
<sequence>MAPSGTKKNILERLEAGEVIIGDGGFVVALEKRGYVKAGPWTPEAAAEHPEAVRQLHREFLRAGSTVMQTFTFYASDDKLENRGNTQRFTGQQINEAACDLAREVANEGDALVAGGVSQTPSYMSCESEEAVKAIFKNQIDVFIRKDVDFLIAEYFEHVEEAEWAVQILKSSGKPVAATLCIGPGGDLNGVSPGDCAVRLVKAGADIVGVNCHFDPETCVKTVKLMKEGVEEAGLKAHYMSQPLALHTPDCNRQGFIDLPEFPFGLYARDAYNAGIRYIGGCCGFEPYHIRAVAEELAPERGFLPPASEKHGSWGAGLEMHTKPWVRARARREFWETLKPASGRPFCAAMSKPDCWGISRGHADLMQTKEATSEAQLKAVFDKAAQSQ</sequence>